<organism evidence="2 3">
    <name type="scientific">Amycolatopsis rifamycinica</name>
    <dbReference type="NCBI Taxonomy" id="287986"/>
    <lineage>
        <taxon>Bacteria</taxon>
        <taxon>Bacillati</taxon>
        <taxon>Actinomycetota</taxon>
        <taxon>Actinomycetes</taxon>
        <taxon>Pseudonocardiales</taxon>
        <taxon>Pseudonocardiaceae</taxon>
        <taxon>Amycolatopsis</taxon>
    </lineage>
</organism>
<evidence type="ECO:0000313" key="3">
    <source>
        <dbReference type="Proteomes" id="UP000027345"/>
    </source>
</evidence>
<gene>
    <name evidence="2" type="ORF">DV20_09880</name>
</gene>
<dbReference type="PANTHER" id="PTHR35908">
    <property type="entry name" value="HYPOTHETICAL FUSION PROTEIN"/>
    <property type="match status" value="1"/>
</dbReference>
<dbReference type="Gene3D" id="3.10.180.10">
    <property type="entry name" value="2,3-Dihydroxybiphenyl 1,2-Dioxygenase, domain 1"/>
    <property type="match status" value="1"/>
</dbReference>
<comment type="caution">
    <text evidence="2">The sequence shown here is derived from an EMBL/GenBank/DDBJ whole genome shotgun (WGS) entry which is preliminary data.</text>
</comment>
<dbReference type="InterPro" id="IPR029068">
    <property type="entry name" value="Glyas_Bleomycin-R_OHBP_Dase"/>
</dbReference>
<dbReference type="Pfam" id="PF18029">
    <property type="entry name" value="Glyoxalase_6"/>
    <property type="match status" value="1"/>
</dbReference>
<evidence type="ECO:0000313" key="2">
    <source>
        <dbReference type="EMBL" id="KDN22216.1"/>
    </source>
</evidence>
<dbReference type="AlphaFoldDB" id="A0A066U464"/>
<evidence type="ECO:0000259" key="1">
    <source>
        <dbReference type="Pfam" id="PF18029"/>
    </source>
</evidence>
<feature type="domain" description="Glyoxalase-like" evidence="1">
    <location>
        <begin position="9"/>
        <end position="117"/>
    </location>
</feature>
<dbReference type="PANTHER" id="PTHR35908:SF1">
    <property type="entry name" value="CONSERVED PROTEIN"/>
    <property type="match status" value="1"/>
</dbReference>
<keyword evidence="3" id="KW-1185">Reference proteome</keyword>
<dbReference type="Proteomes" id="UP000027345">
    <property type="component" value="Unassembled WGS sequence"/>
</dbReference>
<dbReference type="EMBL" id="JMQI01000021">
    <property type="protein sequence ID" value="KDN22216.1"/>
    <property type="molecule type" value="Genomic_DNA"/>
</dbReference>
<dbReference type="SUPFAM" id="SSF54593">
    <property type="entry name" value="Glyoxalase/Bleomycin resistance protein/Dihydroxybiphenyl dioxygenase"/>
    <property type="match status" value="1"/>
</dbReference>
<dbReference type="eggNOG" id="COG0346">
    <property type="taxonomic scope" value="Bacteria"/>
</dbReference>
<dbReference type="STRING" id="287986.DV20_09880"/>
<dbReference type="InterPro" id="IPR041581">
    <property type="entry name" value="Glyoxalase_6"/>
</dbReference>
<name>A0A066U464_9PSEU</name>
<accession>A0A066U464</accession>
<proteinExistence type="predicted"/>
<protein>
    <recommendedName>
        <fullName evidence="1">Glyoxalase-like domain-containing protein</fullName>
    </recommendedName>
</protein>
<dbReference type="OrthoDB" id="3212826at2"/>
<dbReference type="RefSeq" id="WP_043778580.1">
    <property type="nucleotide sequence ID" value="NZ_JMQI01000021.1"/>
</dbReference>
<reference evidence="2 3" key="1">
    <citation type="submission" date="2014-05" db="EMBL/GenBank/DDBJ databases">
        <title>Draft genome sequence of Amycolatopsis rifamycinica DSM 46095.</title>
        <authorList>
            <person name="Lal R."/>
            <person name="Saxena A."/>
            <person name="Kumari R."/>
            <person name="Mukherjee U."/>
            <person name="Singh P."/>
            <person name="Sangwan N."/>
            <person name="Mahato N.K."/>
        </authorList>
    </citation>
    <scope>NUCLEOTIDE SEQUENCE [LARGE SCALE GENOMIC DNA]</scope>
    <source>
        <strain evidence="2 3">DSM 46095</strain>
    </source>
</reference>
<sequence length="120" mass="13305">MTAARILAVAVDCRRPDLLAEFWSAALGNAKSRTWTDSHGLTYRQLDFEDGPALLFQPVPEEKAGKNRLHLDLAPVEGDQRAEVERLVMLGAKVLEDPPDDPWIVLADPEGNEFCVLPAR</sequence>